<evidence type="ECO:0000256" key="3">
    <source>
        <dbReference type="ARBA" id="ARBA00023125"/>
    </source>
</evidence>
<dbReference type="GO" id="GO:0000160">
    <property type="term" value="P:phosphorelay signal transduction system"/>
    <property type="evidence" value="ECO:0007669"/>
    <property type="project" value="InterPro"/>
</dbReference>
<dbReference type="SMART" id="SM00448">
    <property type="entry name" value="REC"/>
    <property type="match status" value="1"/>
</dbReference>
<keyword evidence="2" id="KW-0805">Transcription regulation</keyword>
<evidence type="ECO:0000313" key="8">
    <source>
        <dbReference type="EMBL" id="RKQ86773.1"/>
    </source>
</evidence>
<evidence type="ECO:0000259" key="6">
    <source>
        <dbReference type="PROSITE" id="PS50043"/>
    </source>
</evidence>
<dbReference type="SUPFAM" id="SSF46894">
    <property type="entry name" value="C-terminal effector domain of the bipartite response regulators"/>
    <property type="match status" value="1"/>
</dbReference>
<protein>
    <submittedName>
        <fullName evidence="8">LuxR family two component transcriptional regulator</fullName>
    </submittedName>
</protein>
<dbReference type="CDD" id="cd06170">
    <property type="entry name" value="LuxR_C_like"/>
    <property type="match status" value="1"/>
</dbReference>
<evidence type="ECO:0000256" key="2">
    <source>
        <dbReference type="ARBA" id="ARBA00023015"/>
    </source>
</evidence>
<dbReference type="PANTHER" id="PTHR43214:SF24">
    <property type="entry name" value="TRANSCRIPTIONAL REGULATORY PROTEIN NARL-RELATED"/>
    <property type="match status" value="1"/>
</dbReference>
<dbReference type="InterPro" id="IPR058245">
    <property type="entry name" value="NreC/VraR/RcsB-like_REC"/>
</dbReference>
<keyword evidence="9" id="KW-1185">Reference proteome</keyword>
<dbReference type="Pfam" id="PF00196">
    <property type="entry name" value="GerE"/>
    <property type="match status" value="1"/>
</dbReference>
<evidence type="ECO:0000259" key="7">
    <source>
        <dbReference type="PROSITE" id="PS50110"/>
    </source>
</evidence>
<evidence type="ECO:0000256" key="5">
    <source>
        <dbReference type="PROSITE-ProRule" id="PRU00169"/>
    </source>
</evidence>
<dbReference type="Gene3D" id="3.40.50.2300">
    <property type="match status" value="1"/>
</dbReference>
<sequence>MTGRRTRVVLVDDHVLVRSGIKALLDAEPDLEVTGEAADGAAGVELTLERHPDVVLMDVWMPGIDGIEATKRIKAAGSRAAVLVLTSHDDHQLALRAIRAGATGYFLKDAPPARLADAVRAVAAGETLLAAPITKRLVELQLGNARGALLHRFETLTARERDIVRQLARGFSNATLAAELELSEATVKTHVNRVLTKLSVTSRVQAVVLAYESGFVKPGHTEGLEL</sequence>
<gene>
    <name evidence="8" type="ORF">C8N24_4788</name>
</gene>
<dbReference type="PRINTS" id="PR00038">
    <property type="entry name" value="HTHLUXR"/>
</dbReference>
<dbReference type="Pfam" id="PF00072">
    <property type="entry name" value="Response_reg"/>
    <property type="match status" value="1"/>
</dbReference>
<comment type="caution">
    <text evidence="8">The sequence shown here is derived from an EMBL/GenBank/DDBJ whole genome shotgun (WGS) entry which is preliminary data.</text>
</comment>
<accession>A0A660L4D6</accession>
<dbReference type="InterPro" id="IPR011006">
    <property type="entry name" value="CheY-like_superfamily"/>
</dbReference>
<dbReference type="CDD" id="cd17535">
    <property type="entry name" value="REC_NarL-like"/>
    <property type="match status" value="1"/>
</dbReference>
<feature type="modified residue" description="4-aspartylphosphate" evidence="5">
    <location>
        <position position="58"/>
    </location>
</feature>
<dbReference type="GO" id="GO:0003677">
    <property type="term" value="F:DNA binding"/>
    <property type="evidence" value="ECO:0007669"/>
    <property type="project" value="UniProtKB-KW"/>
</dbReference>
<feature type="domain" description="Response regulatory" evidence="7">
    <location>
        <begin position="7"/>
        <end position="123"/>
    </location>
</feature>
<proteinExistence type="predicted"/>
<dbReference type="InterPro" id="IPR001789">
    <property type="entry name" value="Sig_transdc_resp-reg_receiver"/>
</dbReference>
<reference evidence="8 9" key="1">
    <citation type="submission" date="2018-10" db="EMBL/GenBank/DDBJ databases">
        <title>Genomic Encyclopedia of Archaeal and Bacterial Type Strains, Phase II (KMG-II): from individual species to whole genera.</title>
        <authorList>
            <person name="Goeker M."/>
        </authorList>
    </citation>
    <scope>NUCLEOTIDE SEQUENCE [LARGE SCALE GENOMIC DNA]</scope>
    <source>
        <strain evidence="8 9">DSM 14954</strain>
    </source>
</reference>
<feature type="domain" description="HTH luxR-type" evidence="6">
    <location>
        <begin position="149"/>
        <end position="214"/>
    </location>
</feature>
<dbReference type="RefSeq" id="WP_121254785.1">
    <property type="nucleotide sequence ID" value="NZ_RBIL01000002.1"/>
</dbReference>
<keyword evidence="4" id="KW-0804">Transcription</keyword>
<keyword evidence="1 5" id="KW-0597">Phosphoprotein</keyword>
<dbReference type="InterPro" id="IPR039420">
    <property type="entry name" value="WalR-like"/>
</dbReference>
<dbReference type="SMART" id="SM00421">
    <property type="entry name" value="HTH_LUXR"/>
    <property type="match status" value="1"/>
</dbReference>
<evidence type="ECO:0000256" key="4">
    <source>
        <dbReference type="ARBA" id="ARBA00023163"/>
    </source>
</evidence>
<dbReference type="SUPFAM" id="SSF52172">
    <property type="entry name" value="CheY-like"/>
    <property type="match status" value="1"/>
</dbReference>
<dbReference type="PROSITE" id="PS50110">
    <property type="entry name" value="RESPONSE_REGULATORY"/>
    <property type="match status" value="1"/>
</dbReference>
<dbReference type="InterPro" id="IPR016032">
    <property type="entry name" value="Sig_transdc_resp-reg_C-effctor"/>
</dbReference>
<dbReference type="PANTHER" id="PTHR43214">
    <property type="entry name" value="TWO-COMPONENT RESPONSE REGULATOR"/>
    <property type="match status" value="1"/>
</dbReference>
<organism evidence="8 9">
    <name type="scientific">Solirubrobacter pauli</name>
    <dbReference type="NCBI Taxonomy" id="166793"/>
    <lineage>
        <taxon>Bacteria</taxon>
        <taxon>Bacillati</taxon>
        <taxon>Actinomycetota</taxon>
        <taxon>Thermoleophilia</taxon>
        <taxon>Solirubrobacterales</taxon>
        <taxon>Solirubrobacteraceae</taxon>
        <taxon>Solirubrobacter</taxon>
    </lineage>
</organism>
<dbReference type="PROSITE" id="PS50043">
    <property type="entry name" value="HTH_LUXR_2"/>
    <property type="match status" value="1"/>
</dbReference>
<dbReference type="AlphaFoldDB" id="A0A660L4D6"/>
<evidence type="ECO:0000313" key="9">
    <source>
        <dbReference type="Proteomes" id="UP000278962"/>
    </source>
</evidence>
<evidence type="ECO:0000256" key="1">
    <source>
        <dbReference type="ARBA" id="ARBA00022553"/>
    </source>
</evidence>
<dbReference type="OrthoDB" id="9808843at2"/>
<dbReference type="Proteomes" id="UP000278962">
    <property type="component" value="Unassembled WGS sequence"/>
</dbReference>
<name>A0A660L4D6_9ACTN</name>
<keyword evidence="3" id="KW-0238">DNA-binding</keyword>
<dbReference type="EMBL" id="RBIL01000002">
    <property type="protein sequence ID" value="RKQ86773.1"/>
    <property type="molecule type" value="Genomic_DNA"/>
</dbReference>
<dbReference type="InterPro" id="IPR000792">
    <property type="entry name" value="Tscrpt_reg_LuxR_C"/>
</dbReference>
<dbReference type="GO" id="GO:0006355">
    <property type="term" value="P:regulation of DNA-templated transcription"/>
    <property type="evidence" value="ECO:0007669"/>
    <property type="project" value="InterPro"/>
</dbReference>